<name>A0A5J5EN37_9PEZI</name>
<protein>
    <submittedName>
        <fullName evidence="1">Uncharacterized protein</fullName>
    </submittedName>
</protein>
<dbReference type="InParanoid" id="A0A5J5EN37"/>
<dbReference type="EMBL" id="VXIS01000178">
    <property type="protein sequence ID" value="KAA8898803.1"/>
    <property type="molecule type" value="Genomic_DNA"/>
</dbReference>
<dbReference type="OrthoDB" id="10548048at2759"/>
<evidence type="ECO:0000313" key="2">
    <source>
        <dbReference type="Proteomes" id="UP000326924"/>
    </source>
</evidence>
<comment type="caution">
    <text evidence="1">The sequence shown here is derived from an EMBL/GenBank/DDBJ whole genome shotgun (WGS) entry which is preliminary data.</text>
</comment>
<organism evidence="1 2">
    <name type="scientific">Sphaerosporella brunnea</name>
    <dbReference type="NCBI Taxonomy" id="1250544"/>
    <lineage>
        <taxon>Eukaryota</taxon>
        <taxon>Fungi</taxon>
        <taxon>Dikarya</taxon>
        <taxon>Ascomycota</taxon>
        <taxon>Pezizomycotina</taxon>
        <taxon>Pezizomycetes</taxon>
        <taxon>Pezizales</taxon>
        <taxon>Pyronemataceae</taxon>
        <taxon>Sphaerosporella</taxon>
    </lineage>
</organism>
<keyword evidence="2" id="KW-1185">Reference proteome</keyword>
<dbReference type="AlphaFoldDB" id="A0A5J5EN37"/>
<dbReference type="Proteomes" id="UP000326924">
    <property type="component" value="Unassembled WGS sequence"/>
</dbReference>
<reference evidence="1 2" key="1">
    <citation type="submission" date="2019-09" db="EMBL/GenBank/DDBJ databases">
        <title>Draft genome of the ectomycorrhizal ascomycete Sphaerosporella brunnea.</title>
        <authorList>
            <consortium name="DOE Joint Genome Institute"/>
            <person name="Benucci G.M."/>
            <person name="Marozzi G."/>
            <person name="Antonielli L."/>
            <person name="Sanchez S."/>
            <person name="Marco P."/>
            <person name="Wang X."/>
            <person name="Falini L.B."/>
            <person name="Barry K."/>
            <person name="Haridas S."/>
            <person name="Lipzen A."/>
            <person name="Labutti K."/>
            <person name="Grigoriev I.V."/>
            <person name="Murat C."/>
            <person name="Martin F."/>
            <person name="Albertini E."/>
            <person name="Donnini D."/>
            <person name="Bonito G."/>
        </authorList>
    </citation>
    <scope>NUCLEOTIDE SEQUENCE [LARGE SCALE GENOMIC DNA]</scope>
    <source>
        <strain evidence="1 2">Sb_GMNB300</strain>
    </source>
</reference>
<gene>
    <name evidence="1" type="ORF">FN846DRAFT_909906</name>
</gene>
<accession>A0A5J5EN37</accession>
<proteinExistence type="predicted"/>
<sequence>MVEAQVRDEEIEIAGLPIEAGDMICPGEENGPAAGVIFGRERKHEYGPAGCFISSLEETEREDVSVRYEGPQALPPPSATPSEAREFVLHVLCTESHQLLGDFRDDIVRLYQEWDRGGEFVRTASHQELKNAAGLFGYVLHFEISRLKEAEKKSQRLVYMGSWTGFVTGVIGSNLCPPDLVTNRPLPPPS</sequence>
<evidence type="ECO:0000313" key="1">
    <source>
        <dbReference type="EMBL" id="KAA8898803.1"/>
    </source>
</evidence>